<dbReference type="EMBL" id="FNHG01000007">
    <property type="protein sequence ID" value="SDM23248.1"/>
    <property type="molecule type" value="Genomic_DNA"/>
</dbReference>
<keyword evidence="1" id="KW-0472">Membrane</keyword>
<name>A0A1G9RJ55_9PROT</name>
<feature type="transmembrane region" description="Helical" evidence="1">
    <location>
        <begin position="42"/>
        <end position="63"/>
    </location>
</feature>
<keyword evidence="3" id="KW-1185">Reference proteome</keyword>
<gene>
    <name evidence="2" type="ORF">SAMN04488568_10743</name>
</gene>
<sequence>MNEALNGLARSNAFGAAIVFVIRTVVISVGVILMILAVPVAFVTPLIPVGLPMGLFGLVLVAAASKTAHTFITDGLRRFPWVWKRVRFAFGEKDAAE</sequence>
<accession>A0A1G9RJ55</accession>
<keyword evidence="1" id="KW-1133">Transmembrane helix</keyword>
<dbReference type="RefSeq" id="WP_091769182.1">
    <property type="nucleotide sequence ID" value="NZ_FNHG01000007.1"/>
</dbReference>
<organism evidence="2 3">
    <name type="scientific">Maricaulis salignorans</name>
    <dbReference type="NCBI Taxonomy" id="144026"/>
    <lineage>
        <taxon>Bacteria</taxon>
        <taxon>Pseudomonadati</taxon>
        <taxon>Pseudomonadota</taxon>
        <taxon>Alphaproteobacteria</taxon>
        <taxon>Maricaulales</taxon>
        <taxon>Maricaulaceae</taxon>
        <taxon>Maricaulis</taxon>
    </lineage>
</organism>
<feature type="transmembrane region" description="Helical" evidence="1">
    <location>
        <begin position="12"/>
        <end position="36"/>
    </location>
</feature>
<protein>
    <submittedName>
        <fullName evidence="2">Uncharacterized protein</fullName>
    </submittedName>
</protein>
<evidence type="ECO:0000256" key="1">
    <source>
        <dbReference type="SAM" id="Phobius"/>
    </source>
</evidence>
<dbReference type="OrthoDB" id="7631865at2"/>
<evidence type="ECO:0000313" key="2">
    <source>
        <dbReference type="EMBL" id="SDM23248.1"/>
    </source>
</evidence>
<proteinExistence type="predicted"/>
<keyword evidence="1" id="KW-0812">Transmembrane</keyword>
<reference evidence="2 3" key="1">
    <citation type="submission" date="2016-10" db="EMBL/GenBank/DDBJ databases">
        <authorList>
            <person name="de Groot N.N."/>
        </authorList>
    </citation>
    <scope>NUCLEOTIDE SEQUENCE [LARGE SCALE GENOMIC DNA]</scope>
    <source>
        <strain evidence="2 3">DSM 16077</strain>
    </source>
</reference>
<dbReference type="Proteomes" id="UP000199759">
    <property type="component" value="Unassembled WGS sequence"/>
</dbReference>
<dbReference type="AlphaFoldDB" id="A0A1G9RJ55"/>
<evidence type="ECO:0000313" key="3">
    <source>
        <dbReference type="Proteomes" id="UP000199759"/>
    </source>
</evidence>